<dbReference type="InterPro" id="IPR036388">
    <property type="entry name" value="WH-like_DNA-bd_sf"/>
</dbReference>
<reference evidence="1 2" key="1">
    <citation type="submission" date="2021-01" db="EMBL/GenBank/DDBJ databases">
        <title>Genome public.</title>
        <authorList>
            <person name="Liu C."/>
            <person name="Sun Q."/>
        </authorList>
    </citation>
    <scope>NUCLEOTIDE SEQUENCE [LARGE SCALE GENOMIC DNA]</scope>
    <source>
        <strain evidence="1 2">YIM B02515</strain>
    </source>
</reference>
<accession>A0ABS1TGL5</accession>
<sequence>MHSYLEKLKEKGYITWKEGMPRTLQILKRA</sequence>
<comment type="caution">
    <text evidence="1">The sequence shown here is derived from an EMBL/GenBank/DDBJ whole genome shotgun (WGS) entry which is preliminary data.</text>
</comment>
<evidence type="ECO:0000313" key="1">
    <source>
        <dbReference type="EMBL" id="MBL4937459.1"/>
    </source>
</evidence>
<evidence type="ECO:0000313" key="2">
    <source>
        <dbReference type="Proteomes" id="UP000632377"/>
    </source>
</evidence>
<gene>
    <name evidence="1" type="ORF">JK636_17195</name>
</gene>
<dbReference type="Gene3D" id="1.10.10.10">
    <property type="entry name" value="Winged helix-like DNA-binding domain superfamily/Winged helix DNA-binding domain"/>
    <property type="match status" value="1"/>
</dbReference>
<keyword evidence="2" id="KW-1185">Reference proteome</keyword>
<protein>
    <submittedName>
        <fullName evidence="1">Uncharacterized protein</fullName>
    </submittedName>
</protein>
<dbReference type="EMBL" id="JAESWC010000014">
    <property type="protein sequence ID" value="MBL4937459.1"/>
    <property type="molecule type" value="Genomic_DNA"/>
</dbReference>
<dbReference type="Proteomes" id="UP000632377">
    <property type="component" value="Unassembled WGS sequence"/>
</dbReference>
<organism evidence="1 2">
    <name type="scientific">Clostridium rhizosphaerae</name>
    <dbReference type="NCBI Taxonomy" id="2803861"/>
    <lineage>
        <taxon>Bacteria</taxon>
        <taxon>Bacillati</taxon>
        <taxon>Bacillota</taxon>
        <taxon>Clostridia</taxon>
        <taxon>Eubacteriales</taxon>
        <taxon>Clostridiaceae</taxon>
        <taxon>Clostridium</taxon>
    </lineage>
</organism>
<name>A0ABS1TGL5_9CLOT</name>
<proteinExistence type="predicted"/>